<protein>
    <submittedName>
        <fullName evidence="1">Uncharacterized protein</fullName>
    </submittedName>
</protein>
<dbReference type="EMBL" id="JABVXQ010000014">
    <property type="protein sequence ID" value="KAF6078039.1"/>
    <property type="molecule type" value="Genomic_DNA"/>
</dbReference>
<dbReference type="Proteomes" id="UP000664940">
    <property type="component" value="Unassembled WGS sequence"/>
</dbReference>
<comment type="caution">
    <text evidence="1">The sequence shown here is derived from an EMBL/GenBank/DDBJ whole genome shotgun (WGS) entry which is preliminary data.</text>
</comment>
<evidence type="ECO:0000313" key="1">
    <source>
        <dbReference type="EMBL" id="KAF6078039.1"/>
    </source>
</evidence>
<sequence length="168" mass="18556">MMDPFSGKCRATPSPALVTVMQAFVYKCPRPYVPPPSVSAPQLSPLPGVHTPEDERLMECERRPGFEPVWDLQRPKDWQPWEKKGKCFQAHSRHCTGYMAGVLVSSASLLGGKVCSLILQLQKLSPLPESSGLNYSQAHLPTSACLLFHRPSPLPLKSLPFAKPVSHL</sequence>
<accession>A0A833YLX9</accession>
<name>A0A833YLX9_9CHIR</name>
<gene>
    <name evidence="1" type="ORF">HJG60_008982</name>
</gene>
<organism evidence="1 2">
    <name type="scientific">Phyllostomus discolor</name>
    <name type="common">pale spear-nosed bat</name>
    <dbReference type="NCBI Taxonomy" id="89673"/>
    <lineage>
        <taxon>Eukaryota</taxon>
        <taxon>Metazoa</taxon>
        <taxon>Chordata</taxon>
        <taxon>Craniata</taxon>
        <taxon>Vertebrata</taxon>
        <taxon>Euteleostomi</taxon>
        <taxon>Mammalia</taxon>
        <taxon>Eutheria</taxon>
        <taxon>Laurasiatheria</taxon>
        <taxon>Chiroptera</taxon>
        <taxon>Yangochiroptera</taxon>
        <taxon>Phyllostomidae</taxon>
        <taxon>Phyllostominae</taxon>
        <taxon>Phyllostomus</taxon>
    </lineage>
</organism>
<dbReference type="AlphaFoldDB" id="A0A833YLX9"/>
<evidence type="ECO:0000313" key="2">
    <source>
        <dbReference type="Proteomes" id="UP000664940"/>
    </source>
</evidence>
<proteinExistence type="predicted"/>
<reference evidence="1 2" key="1">
    <citation type="journal article" date="2020" name="Nature">
        <title>Six reference-quality genomes reveal evolution of bat adaptations.</title>
        <authorList>
            <person name="Jebb D."/>
            <person name="Huang Z."/>
            <person name="Pippel M."/>
            <person name="Hughes G.M."/>
            <person name="Lavrichenko K."/>
            <person name="Devanna P."/>
            <person name="Winkler S."/>
            <person name="Jermiin L.S."/>
            <person name="Skirmuntt E.C."/>
            <person name="Katzourakis A."/>
            <person name="Burkitt-Gray L."/>
            <person name="Ray D.A."/>
            <person name="Sullivan K.A.M."/>
            <person name="Roscito J.G."/>
            <person name="Kirilenko B.M."/>
            <person name="Davalos L.M."/>
            <person name="Corthals A.P."/>
            <person name="Power M.L."/>
            <person name="Jones G."/>
            <person name="Ransome R.D."/>
            <person name="Dechmann D.K.N."/>
            <person name="Locatelli A.G."/>
            <person name="Puechmaille S.J."/>
            <person name="Fedrigo O."/>
            <person name="Jarvis E.D."/>
            <person name="Hiller M."/>
            <person name="Vernes S.C."/>
            <person name="Myers E.W."/>
            <person name="Teeling E.C."/>
        </authorList>
    </citation>
    <scope>NUCLEOTIDE SEQUENCE [LARGE SCALE GENOMIC DNA]</scope>
    <source>
        <strain evidence="1">Bat1K_MPI-CBG_1</strain>
    </source>
</reference>